<dbReference type="SUPFAM" id="SSF46626">
    <property type="entry name" value="Cytochrome c"/>
    <property type="match status" value="1"/>
</dbReference>
<comment type="caution">
    <text evidence="1">The sequence shown here is derived from an EMBL/GenBank/DDBJ whole genome shotgun (WGS) entry which is preliminary data.</text>
</comment>
<keyword evidence="2" id="KW-1185">Reference proteome</keyword>
<dbReference type="Proteomes" id="UP001202831">
    <property type="component" value="Unassembled WGS sequence"/>
</dbReference>
<organism evidence="1 2">
    <name type="scientific">Shewanella corallii</name>
    <dbReference type="NCBI Taxonomy" id="560080"/>
    <lineage>
        <taxon>Bacteria</taxon>
        <taxon>Pseudomonadati</taxon>
        <taxon>Pseudomonadota</taxon>
        <taxon>Gammaproteobacteria</taxon>
        <taxon>Alteromonadales</taxon>
        <taxon>Shewanellaceae</taxon>
        <taxon>Shewanella</taxon>
    </lineage>
</organism>
<gene>
    <name evidence="1" type="ORF">L2725_05625</name>
</gene>
<evidence type="ECO:0000313" key="1">
    <source>
        <dbReference type="EMBL" id="MCL2913265.1"/>
    </source>
</evidence>
<dbReference type="InterPro" id="IPR036909">
    <property type="entry name" value="Cyt_c-like_dom_sf"/>
</dbReference>
<protein>
    <submittedName>
        <fullName evidence="1">Cytochrome c</fullName>
    </submittedName>
</protein>
<evidence type="ECO:0000313" key="2">
    <source>
        <dbReference type="Proteomes" id="UP001202831"/>
    </source>
</evidence>
<name>A0ABT0N523_9GAMM</name>
<dbReference type="RefSeq" id="WP_249248076.1">
    <property type="nucleotide sequence ID" value="NZ_JAKIKT010000002.1"/>
</dbReference>
<reference evidence="1 2" key="1">
    <citation type="submission" date="2022-01" db="EMBL/GenBank/DDBJ databases">
        <title>Whole genome-based taxonomy of the Shewanellaceae.</title>
        <authorList>
            <person name="Martin-Rodriguez A.J."/>
        </authorList>
    </citation>
    <scope>NUCLEOTIDE SEQUENCE [LARGE SCALE GENOMIC DNA]</scope>
    <source>
        <strain evidence="1 2">DSM 21332</strain>
    </source>
</reference>
<dbReference type="Gene3D" id="1.10.760.10">
    <property type="entry name" value="Cytochrome c-like domain"/>
    <property type="match status" value="1"/>
</dbReference>
<sequence length="144" mass="15926">MNAVSKLAVWPLLFIIGYGDKVAADDAYDYKPERALFHYQLFCQGCHLPDGRGAKEVPDLTESLNKLIASKEGKQFIIQVPGVASAPLNDAELAELLNWMLVAFASQNTNSDALFTADEIHSVRAIPLIDLSEKRQKLLVNINK</sequence>
<proteinExistence type="predicted"/>
<dbReference type="EMBL" id="JAKIKT010000002">
    <property type="protein sequence ID" value="MCL2913265.1"/>
    <property type="molecule type" value="Genomic_DNA"/>
</dbReference>
<accession>A0ABT0N523</accession>